<feature type="non-terminal residue" evidence="1">
    <location>
        <position position="1"/>
    </location>
</feature>
<dbReference type="Proteomes" id="UP000789901">
    <property type="component" value="Unassembled WGS sequence"/>
</dbReference>
<gene>
    <name evidence="1" type="ORF">GMARGA_LOCUS44116</name>
</gene>
<keyword evidence="2" id="KW-1185">Reference proteome</keyword>
<protein>
    <submittedName>
        <fullName evidence="1">10395_t:CDS:1</fullName>
    </submittedName>
</protein>
<evidence type="ECO:0000313" key="1">
    <source>
        <dbReference type="EMBL" id="CAG8855295.1"/>
    </source>
</evidence>
<organism evidence="1 2">
    <name type="scientific">Gigaspora margarita</name>
    <dbReference type="NCBI Taxonomy" id="4874"/>
    <lineage>
        <taxon>Eukaryota</taxon>
        <taxon>Fungi</taxon>
        <taxon>Fungi incertae sedis</taxon>
        <taxon>Mucoromycota</taxon>
        <taxon>Glomeromycotina</taxon>
        <taxon>Glomeromycetes</taxon>
        <taxon>Diversisporales</taxon>
        <taxon>Gigasporaceae</taxon>
        <taxon>Gigaspora</taxon>
    </lineage>
</organism>
<proteinExistence type="predicted"/>
<evidence type="ECO:0000313" key="2">
    <source>
        <dbReference type="Proteomes" id="UP000789901"/>
    </source>
</evidence>
<accession>A0ABN7XKN4</accession>
<dbReference type="EMBL" id="CAJVQB010147750">
    <property type="protein sequence ID" value="CAG8855295.1"/>
    <property type="molecule type" value="Genomic_DNA"/>
</dbReference>
<name>A0ABN7XKN4_GIGMA</name>
<sequence>IVKENPFTITNESVKTIIYKKKGFFYEVHDLVKNFKPIKDAIIKLESRNAILADCYFALLCLGSSIHKFSDENCKQFHQYAIKTFNSRFKEYESNEYLLAYFLHPGYK</sequence>
<feature type="non-terminal residue" evidence="1">
    <location>
        <position position="108"/>
    </location>
</feature>
<comment type="caution">
    <text evidence="1">The sequence shown here is derived from an EMBL/GenBank/DDBJ whole genome shotgun (WGS) entry which is preliminary data.</text>
</comment>
<reference evidence="1 2" key="1">
    <citation type="submission" date="2021-06" db="EMBL/GenBank/DDBJ databases">
        <authorList>
            <person name="Kallberg Y."/>
            <person name="Tangrot J."/>
            <person name="Rosling A."/>
        </authorList>
    </citation>
    <scope>NUCLEOTIDE SEQUENCE [LARGE SCALE GENOMIC DNA]</scope>
    <source>
        <strain evidence="1 2">120-4 pot B 10/14</strain>
    </source>
</reference>